<evidence type="ECO:0000256" key="8">
    <source>
        <dbReference type="ARBA" id="ARBA00050838"/>
    </source>
</evidence>
<reference evidence="14" key="2">
    <citation type="submission" date="2025-08" db="UniProtKB">
        <authorList>
            <consortium name="Ensembl"/>
        </authorList>
    </citation>
    <scope>IDENTIFICATION</scope>
</reference>
<dbReference type="FunFam" id="2.40.10.10:FF:000039">
    <property type="entry name" value="Brain-specific serine protease 4"/>
    <property type="match status" value="1"/>
</dbReference>
<dbReference type="InterPro" id="IPR001254">
    <property type="entry name" value="Trypsin_dom"/>
</dbReference>
<keyword evidence="15" id="KW-1185">Reference proteome</keyword>
<evidence type="ECO:0000256" key="9">
    <source>
        <dbReference type="ARBA" id="ARBA00054350"/>
    </source>
</evidence>
<dbReference type="PRINTS" id="PR00722">
    <property type="entry name" value="CHYMOTRYPSIN"/>
</dbReference>
<gene>
    <name evidence="14" type="primary">TPSB2</name>
</gene>
<keyword evidence="4 11" id="KW-0378">Hydrolase</keyword>
<dbReference type="SMART" id="SM00020">
    <property type="entry name" value="Tryp_SPc"/>
    <property type="match status" value="1"/>
</dbReference>
<dbReference type="InterPro" id="IPR001314">
    <property type="entry name" value="Peptidase_S1A"/>
</dbReference>
<comment type="catalytic activity">
    <reaction evidence="8">
        <text>Preferential cleavage: Arg-|-Xaa, Lys-|-Xaa, but with more restricted specificity than trypsin.</text>
        <dbReference type="EC" id="3.4.21.59"/>
    </reaction>
</comment>
<feature type="domain" description="Peptidase S1" evidence="13">
    <location>
        <begin position="62"/>
        <end position="303"/>
    </location>
</feature>
<evidence type="ECO:0000313" key="14">
    <source>
        <dbReference type="Ensembl" id="ENSEASP00005000068.2"/>
    </source>
</evidence>
<organism evidence="14 15">
    <name type="scientific">Equus asinus</name>
    <name type="common">Donkey</name>
    <name type="synonym">Equus africanus asinus</name>
    <dbReference type="NCBI Taxonomy" id="9793"/>
    <lineage>
        <taxon>Eukaryota</taxon>
        <taxon>Metazoa</taxon>
        <taxon>Chordata</taxon>
        <taxon>Craniata</taxon>
        <taxon>Vertebrata</taxon>
        <taxon>Euteleostomi</taxon>
        <taxon>Mammalia</taxon>
        <taxon>Eutheria</taxon>
        <taxon>Laurasiatheria</taxon>
        <taxon>Perissodactyla</taxon>
        <taxon>Equidae</taxon>
        <taxon>Equus</taxon>
    </lineage>
</organism>
<evidence type="ECO:0000256" key="6">
    <source>
        <dbReference type="ARBA" id="ARBA00023157"/>
    </source>
</evidence>
<name>A0A8C4KS51_EQUAS</name>
<protein>
    <recommendedName>
        <fullName evidence="10">tryptase</fullName>
        <ecNumber evidence="10">3.4.21.59</ecNumber>
    </recommendedName>
</protein>
<dbReference type="CDD" id="cd00190">
    <property type="entry name" value="Tryp_SPc"/>
    <property type="match status" value="1"/>
</dbReference>
<keyword evidence="7" id="KW-0325">Glycoprotein</keyword>
<keyword evidence="2 11" id="KW-0645">Protease</keyword>
<dbReference type="InterPro" id="IPR018114">
    <property type="entry name" value="TRYPSIN_HIS"/>
</dbReference>
<keyword evidence="6" id="KW-1015">Disulfide bond</keyword>
<accession>A0A8C4KS51</accession>
<dbReference type="Pfam" id="PF00089">
    <property type="entry name" value="Trypsin"/>
    <property type="match status" value="1"/>
</dbReference>
<evidence type="ECO:0000256" key="2">
    <source>
        <dbReference type="ARBA" id="ARBA00022670"/>
    </source>
</evidence>
<evidence type="ECO:0000256" key="10">
    <source>
        <dbReference type="ARBA" id="ARBA00066748"/>
    </source>
</evidence>
<feature type="chain" id="PRO_5040157247" description="tryptase" evidence="12">
    <location>
        <begin position="50"/>
        <end position="306"/>
    </location>
</feature>
<feature type="signal peptide" evidence="12">
    <location>
        <begin position="1"/>
        <end position="49"/>
    </location>
</feature>
<dbReference type="GO" id="GO:0006508">
    <property type="term" value="P:proteolysis"/>
    <property type="evidence" value="ECO:0007669"/>
    <property type="project" value="UniProtKB-KW"/>
</dbReference>
<dbReference type="AlphaFoldDB" id="A0A8C4KS51"/>
<dbReference type="PANTHER" id="PTHR24253">
    <property type="entry name" value="TRANSMEMBRANE PROTEASE SERINE"/>
    <property type="match status" value="1"/>
</dbReference>
<comment type="subunit">
    <text evidence="1">Homotetramer.</text>
</comment>
<dbReference type="Ensembl" id="ENSEAST00005000122.2">
    <property type="protein sequence ID" value="ENSEASP00005000068.2"/>
    <property type="gene ID" value="ENSEASG00005000111.2"/>
</dbReference>
<dbReference type="InterPro" id="IPR009003">
    <property type="entry name" value="Peptidase_S1_PA"/>
</dbReference>
<dbReference type="GeneID" id="106836196"/>
<proteinExistence type="predicted"/>
<dbReference type="PROSITE" id="PS50240">
    <property type="entry name" value="TRYPSIN_DOM"/>
    <property type="match status" value="1"/>
</dbReference>
<evidence type="ECO:0000256" key="12">
    <source>
        <dbReference type="SAM" id="SignalP"/>
    </source>
</evidence>
<evidence type="ECO:0000256" key="7">
    <source>
        <dbReference type="ARBA" id="ARBA00023180"/>
    </source>
</evidence>
<dbReference type="GO" id="GO:0004252">
    <property type="term" value="F:serine-type endopeptidase activity"/>
    <property type="evidence" value="ECO:0007669"/>
    <property type="project" value="UniProtKB-EC"/>
</dbReference>
<dbReference type="PROSITE" id="PS00135">
    <property type="entry name" value="TRYPSIN_SER"/>
    <property type="match status" value="1"/>
</dbReference>
<dbReference type="PANTHER" id="PTHR24253:SF144">
    <property type="entry name" value="CHYMOTRYPSIN-LIKE PROTEASE CTRL-1-RELATED"/>
    <property type="match status" value="1"/>
</dbReference>
<evidence type="ECO:0000256" key="5">
    <source>
        <dbReference type="ARBA" id="ARBA00022825"/>
    </source>
</evidence>
<reference evidence="14 15" key="1">
    <citation type="journal article" date="2020" name="Nat. Commun.">
        <title>Donkey genomes provide new insights into domestication and selection for coat color.</title>
        <authorList>
            <person name="Wang"/>
            <person name="C."/>
            <person name="Li"/>
            <person name="H."/>
            <person name="Guo"/>
            <person name="Y."/>
            <person name="Huang"/>
            <person name="J."/>
            <person name="Sun"/>
            <person name="Y."/>
            <person name="Min"/>
            <person name="J."/>
            <person name="Wang"/>
            <person name="J."/>
            <person name="Fang"/>
            <person name="X."/>
            <person name="Zhao"/>
            <person name="Z."/>
            <person name="Wang"/>
            <person name="S."/>
            <person name="Zhang"/>
            <person name="Y."/>
            <person name="Liu"/>
            <person name="Q."/>
            <person name="Jiang"/>
            <person name="Q."/>
            <person name="Wang"/>
            <person name="X."/>
            <person name="Guo"/>
            <person name="Y."/>
            <person name="Yang"/>
            <person name="C."/>
            <person name="Wang"/>
            <person name="Y."/>
            <person name="Tian"/>
            <person name="F."/>
            <person name="Zhuang"/>
            <person name="G."/>
            <person name="Fan"/>
            <person name="Y."/>
            <person name="Gao"/>
            <person name="Q."/>
            <person name="Li"/>
            <person name="Y."/>
            <person name="Ju"/>
            <person name="Z."/>
            <person name="Li"/>
            <person name="J."/>
            <person name="Li"/>
            <person name="R."/>
            <person name="Hou"/>
            <person name="M."/>
            <person name="Yang"/>
            <person name="G."/>
            <person name="Liu"/>
            <person name="G."/>
            <person name="Liu"/>
            <person name="W."/>
            <person name="Guo"/>
            <person name="J."/>
            <person name="Pan"/>
            <person name="S."/>
            <person name="Fan"/>
            <person name="G."/>
            <person name="Zhang"/>
            <person name="W."/>
            <person name="Zhang"/>
            <person name="R."/>
            <person name="Yu"/>
            <person name="J."/>
            <person name="Zhang"/>
            <person name="X."/>
            <person name="Yin"/>
            <person name="Q."/>
            <person name="Ji"/>
            <person name="C."/>
            <person name="Jin"/>
            <person name="Y."/>
            <person name="Yue"/>
            <person name="G."/>
            <person name="Liu"/>
            <person name="M."/>
            <person name="Xu"/>
            <person name="J."/>
            <person name="Liu"/>
            <person name="S."/>
            <person name="Jordana"/>
            <person name="J."/>
            <person name="Noce"/>
            <person name="A."/>
            <person name="Amills"/>
            <person name="M."/>
            <person name="Wu"/>
            <person name="D.D."/>
            <person name="Li"/>
            <person name="S."/>
            <person name="Zhou"/>
            <person name="X. and Zhong"/>
            <person name="J."/>
        </authorList>
    </citation>
    <scope>NUCLEOTIDE SEQUENCE [LARGE SCALE GENOMIC DNA]</scope>
</reference>
<keyword evidence="3 12" id="KW-0732">Signal</keyword>
<evidence type="ECO:0000256" key="3">
    <source>
        <dbReference type="ARBA" id="ARBA00022729"/>
    </source>
</evidence>
<dbReference type="InterPro" id="IPR033116">
    <property type="entry name" value="TRYPSIN_SER"/>
</dbReference>
<evidence type="ECO:0000259" key="13">
    <source>
        <dbReference type="PROSITE" id="PS50240"/>
    </source>
</evidence>
<comment type="function">
    <text evidence="9">Tryptase is the major neutral protease present in mast cells and is secreted upon the coupled activation-degranulation response of this cell type.</text>
</comment>
<evidence type="ECO:0000256" key="4">
    <source>
        <dbReference type="ARBA" id="ARBA00022801"/>
    </source>
</evidence>
<dbReference type="KEGG" id="eai:106836196"/>
<dbReference type="RefSeq" id="XP_014704398.3">
    <property type="nucleotide sequence ID" value="XM_014848912.3"/>
</dbReference>
<dbReference type="PROSITE" id="PS00134">
    <property type="entry name" value="TRYPSIN_HIS"/>
    <property type="match status" value="1"/>
</dbReference>
<dbReference type="SUPFAM" id="SSF50494">
    <property type="entry name" value="Trypsin-like serine proteases"/>
    <property type="match status" value="1"/>
</dbReference>
<dbReference type="Proteomes" id="UP000694387">
    <property type="component" value="Chromosome 14"/>
</dbReference>
<keyword evidence="5 11" id="KW-0720">Serine protease</keyword>
<evidence type="ECO:0000313" key="15">
    <source>
        <dbReference type="Proteomes" id="UP000694387"/>
    </source>
</evidence>
<dbReference type="EC" id="3.4.21.59" evidence="10"/>
<dbReference type="GeneTree" id="ENSGT00940000162207"/>
<dbReference type="Gene3D" id="2.40.10.10">
    <property type="entry name" value="Trypsin-like serine proteases"/>
    <property type="match status" value="2"/>
</dbReference>
<sequence length="306" mass="33786">MECPSSDPILVWKDKWGGESGLGLQQQGPAKMPNLLVLALTLLVNLGHAAPAPGQALEREGIVGGQEASGSKWPWQVSLRENTQYWKHFCGGSLIHPQWVLTAAHCVGPDIEDFRDIRVQLREQHLYYQDRLLPVSRILPHPYYYTVENGADIALLELQDPVNISSHVQVVTLPPASETFPPGTPCWVTGWGDVDNGVSLPPPFPLKEVKVPIVENSVCDRKYHTGVSTGDNIRIVQADMLCAGNRRHDSCQGDSGGPLVCKVKGTWLQAGVVSWANGCAQPNRPGVYTRVTYYLDWIYQYVPKDS</sequence>
<dbReference type="InterPro" id="IPR043504">
    <property type="entry name" value="Peptidase_S1_PA_chymotrypsin"/>
</dbReference>
<evidence type="ECO:0000256" key="1">
    <source>
        <dbReference type="ARBA" id="ARBA00011881"/>
    </source>
</evidence>
<evidence type="ECO:0000256" key="11">
    <source>
        <dbReference type="RuleBase" id="RU363034"/>
    </source>
</evidence>
<dbReference type="CTD" id="64499"/>
<reference evidence="14" key="3">
    <citation type="submission" date="2025-09" db="UniProtKB">
        <authorList>
            <consortium name="Ensembl"/>
        </authorList>
    </citation>
    <scope>IDENTIFICATION</scope>
</reference>